<dbReference type="PANTHER" id="PTHR44027:SF6">
    <property type="entry name" value="DNAJ HOMOLOG SUBFAMILY C MEMBER 5B"/>
    <property type="match status" value="1"/>
</dbReference>
<evidence type="ECO:0000256" key="8">
    <source>
        <dbReference type="ARBA" id="ARBA00040845"/>
    </source>
</evidence>
<sequence>MSEQRQRSLSTSGEALYLVLGLQKTCTLDDINKSYRKLALKYHPDKNPENLNATDKFKELNNAHSVLPDASKRNIYDSYVSLGLYVEQIRTDMKTGEQHTPGGCSQLQCSAGLCNREPGDDFDVKAKSRRQRNGIDFEYNLFSNAPSQYLDMIHCSGAS</sequence>
<dbReference type="AlphaFoldDB" id="A0A4W5PR19"/>
<dbReference type="CDD" id="cd06257">
    <property type="entry name" value="DnaJ"/>
    <property type="match status" value="1"/>
</dbReference>
<dbReference type="Proteomes" id="UP000314982">
    <property type="component" value="Unassembled WGS sequence"/>
</dbReference>
<evidence type="ECO:0000256" key="5">
    <source>
        <dbReference type="ARBA" id="ARBA00023186"/>
    </source>
</evidence>
<dbReference type="PROSITE" id="PS50076">
    <property type="entry name" value="DNAJ_2"/>
    <property type="match status" value="1"/>
</dbReference>
<evidence type="ECO:0000259" key="9">
    <source>
        <dbReference type="PROSITE" id="PS50076"/>
    </source>
</evidence>
<feature type="domain" description="J" evidence="9">
    <location>
        <begin position="15"/>
        <end position="80"/>
    </location>
</feature>
<comment type="subcellular location">
    <subcellularLocation>
        <location evidence="1">Membrane</location>
        <topology evidence="1">Lipid-anchor</topology>
    </subcellularLocation>
</comment>
<evidence type="ECO:0000256" key="2">
    <source>
        <dbReference type="ARBA" id="ARBA00022553"/>
    </source>
</evidence>
<evidence type="ECO:0000313" key="11">
    <source>
        <dbReference type="Proteomes" id="UP000314982"/>
    </source>
</evidence>
<dbReference type="Ensembl" id="ENSHHUT00000066249.1">
    <property type="protein sequence ID" value="ENSHHUP00000064080.1"/>
    <property type="gene ID" value="ENSHHUG00000037790.1"/>
</dbReference>
<keyword evidence="11" id="KW-1185">Reference proteome</keyword>
<dbReference type="PRINTS" id="PR00625">
    <property type="entry name" value="JDOMAIN"/>
</dbReference>
<reference evidence="11" key="1">
    <citation type="submission" date="2018-06" db="EMBL/GenBank/DDBJ databases">
        <title>Genome assembly of Danube salmon.</title>
        <authorList>
            <person name="Macqueen D.J."/>
            <person name="Gundappa M.K."/>
        </authorList>
    </citation>
    <scope>NUCLEOTIDE SEQUENCE [LARGE SCALE GENOMIC DNA]</scope>
</reference>
<accession>A0A4W5PR19</accession>
<protein>
    <recommendedName>
        <fullName evidence="8">DnaJ homolog subfamily C member 5B</fullName>
    </recommendedName>
</protein>
<dbReference type="InterPro" id="IPR051434">
    <property type="entry name" value="DnaJ_C_subfamily_member5"/>
</dbReference>
<evidence type="ECO:0000313" key="10">
    <source>
        <dbReference type="Ensembl" id="ENSHHUP00000064080.1"/>
    </source>
</evidence>
<evidence type="ECO:0000256" key="1">
    <source>
        <dbReference type="ARBA" id="ARBA00004635"/>
    </source>
</evidence>
<reference evidence="10" key="2">
    <citation type="submission" date="2025-08" db="UniProtKB">
        <authorList>
            <consortium name="Ensembl"/>
        </authorList>
    </citation>
    <scope>IDENTIFICATION</scope>
</reference>
<keyword evidence="4" id="KW-0564">Palmitate</keyword>
<dbReference type="STRING" id="62062.ENSHHUP00000064080"/>
<comment type="subunit">
    <text evidence="7">Interacts with the chaperone complex consisting of HSC70 and SGTA.</text>
</comment>
<reference evidence="10" key="3">
    <citation type="submission" date="2025-09" db="UniProtKB">
        <authorList>
            <consortium name="Ensembl"/>
        </authorList>
    </citation>
    <scope>IDENTIFICATION</scope>
</reference>
<evidence type="ECO:0000256" key="7">
    <source>
        <dbReference type="ARBA" id="ARBA00038694"/>
    </source>
</evidence>
<dbReference type="PANTHER" id="PTHR44027">
    <property type="entry name" value="DNAJ HOMOLOG SUBFAMILY C MEMBER 5 HOMOLOG"/>
    <property type="match status" value="1"/>
</dbReference>
<keyword evidence="5" id="KW-0143">Chaperone</keyword>
<organism evidence="10 11">
    <name type="scientific">Hucho hucho</name>
    <name type="common">huchen</name>
    <dbReference type="NCBI Taxonomy" id="62062"/>
    <lineage>
        <taxon>Eukaryota</taxon>
        <taxon>Metazoa</taxon>
        <taxon>Chordata</taxon>
        <taxon>Craniata</taxon>
        <taxon>Vertebrata</taxon>
        <taxon>Euteleostomi</taxon>
        <taxon>Actinopterygii</taxon>
        <taxon>Neopterygii</taxon>
        <taxon>Teleostei</taxon>
        <taxon>Protacanthopterygii</taxon>
        <taxon>Salmoniformes</taxon>
        <taxon>Salmonidae</taxon>
        <taxon>Salmoninae</taxon>
        <taxon>Hucho</taxon>
    </lineage>
</organism>
<dbReference type="Pfam" id="PF00226">
    <property type="entry name" value="DnaJ"/>
    <property type="match status" value="1"/>
</dbReference>
<keyword evidence="3" id="KW-0472">Membrane</keyword>
<proteinExistence type="predicted"/>
<evidence type="ECO:0000256" key="6">
    <source>
        <dbReference type="ARBA" id="ARBA00023288"/>
    </source>
</evidence>
<evidence type="ECO:0000256" key="3">
    <source>
        <dbReference type="ARBA" id="ARBA00023136"/>
    </source>
</evidence>
<dbReference type="InterPro" id="IPR018253">
    <property type="entry name" value="DnaJ_domain_CS"/>
</dbReference>
<dbReference type="Gene3D" id="1.10.287.110">
    <property type="entry name" value="DnaJ domain"/>
    <property type="match status" value="1"/>
</dbReference>
<dbReference type="InterPro" id="IPR036869">
    <property type="entry name" value="J_dom_sf"/>
</dbReference>
<keyword evidence="6" id="KW-0449">Lipoprotein</keyword>
<dbReference type="GO" id="GO:0016020">
    <property type="term" value="C:membrane"/>
    <property type="evidence" value="ECO:0007669"/>
    <property type="project" value="UniProtKB-SubCell"/>
</dbReference>
<dbReference type="SMART" id="SM00271">
    <property type="entry name" value="DnaJ"/>
    <property type="match status" value="1"/>
</dbReference>
<name>A0A4W5PR19_9TELE</name>
<dbReference type="GO" id="GO:0005737">
    <property type="term" value="C:cytoplasm"/>
    <property type="evidence" value="ECO:0007669"/>
    <property type="project" value="UniProtKB-ARBA"/>
</dbReference>
<evidence type="ECO:0000256" key="4">
    <source>
        <dbReference type="ARBA" id="ARBA00023139"/>
    </source>
</evidence>
<dbReference type="PROSITE" id="PS00636">
    <property type="entry name" value="DNAJ_1"/>
    <property type="match status" value="1"/>
</dbReference>
<keyword evidence="2" id="KW-0597">Phosphoprotein</keyword>
<dbReference type="GeneTree" id="ENSGT00940000159294"/>
<dbReference type="SUPFAM" id="SSF46565">
    <property type="entry name" value="Chaperone J-domain"/>
    <property type="match status" value="1"/>
</dbReference>
<dbReference type="InterPro" id="IPR001623">
    <property type="entry name" value="DnaJ_domain"/>
</dbReference>